<feature type="region of interest" description="Disordered" evidence="5">
    <location>
        <begin position="1"/>
        <end position="53"/>
    </location>
</feature>
<evidence type="ECO:0000313" key="7">
    <source>
        <dbReference type="EMBL" id="KAF9074834.1"/>
    </source>
</evidence>
<evidence type="ECO:0000256" key="3">
    <source>
        <dbReference type="ARBA" id="ARBA00037770"/>
    </source>
</evidence>
<proteinExistence type="predicted"/>
<feature type="domain" description="G" evidence="6">
    <location>
        <begin position="342"/>
        <end position="397"/>
    </location>
</feature>
<dbReference type="InterPro" id="IPR006073">
    <property type="entry name" value="GTP-bd"/>
</dbReference>
<dbReference type="PANTHER" id="PTHR45709">
    <property type="entry name" value="LARGE SUBUNIT GTPASE 1 HOMOLOG-RELATED"/>
    <property type="match status" value="1"/>
</dbReference>
<dbReference type="InterPro" id="IPR027417">
    <property type="entry name" value="P-loop_NTPase"/>
</dbReference>
<comment type="function">
    <text evidence="3">Possible regulatory or functional link with the histocompatibility cluster.</text>
</comment>
<dbReference type="Pfam" id="PF01926">
    <property type="entry name" value="MMR_HSR1"/>
    <property type="match status" value="1"/>
</dbReference>
<dbReference type="SUPFAM" id="SSF52540">
    <property type="entry name" value="P-loop containing nucleoside triphosphate hydrolases"/>
    <property type="match status" value="1"/>
</dbReference>
<dbReference type="GO" id="GO:0003924">
    <property type="term" value="F:GTPase activity"/>
    <property type="evidence" value="ECO:0007669"/>
    <property type="project" value="InterPro"/>
</dbReference>
<evidence type="ECO:0000256" key="5">
    <source>
        <dbReference type="SAM" id="MobiDB-lite"/>
    </source>
</evidence>
<dbReference type="InterPro" id="IPR043358">
    <property type="entry name" value="GNL1-like"/>
</dbReference>
<evidence type="ECO:0000256" key="1">
    <source>
        <dbReference type="ARBA" id="ARBA00022741"/>
    </source>
</evidence>
<evidence type="ECO:0000313" key="8">
    <source>
        <dbReference type="Proteomes" id="UP000772434"/>
    </source>
</evidence>
<feature type="compositionally biased region" description="Basic residues" evidence="5">
    <location>
        <begin position="32"/>
        <end position="41"/>
    </location>
</feature>
<keyword evidence="2" id="KW-0342">GTP-binding</keyword>
<comment type="caution">
    <text evidence="7">The sequence shown here is derived from an EMBL/GenBank/DDBJ whole genome shotgun (WGS) entry which is preliminary data.</text>
</comment>
<accession>A0A9P5PYB8</accession>
<gene>
    <name evidence="7" type="ORF">BDP27DRAFT_1257996</name>
</gene>
<dbReference type="EMBL" id="JADNRY010000011">
    <property type="protein sequence ID" value="KAF9074834.1"/>
    <property type="molecule type" value="Genomic_DNA"/>
</dbReference>
<dbReference type="GO" id="GO:0005525">
    <property type="term" value="F:GTP binding"/>
    <property type="evidence" value="ECO:0007669"/>
    <property type="project" value="UniProtKB-KW"/>
</dbReference>
<name>A0A9P5PYB8_9AGAR</name>
<dbReference type="AlphaFoldDB" id="A0A9P5PYB8"/>
<dbReference type="Gene3D" id="3.40.50.300">
    <property type="entry name" value="P-loop containing nucleotide triphosphate hydrolases"/>
    <property type="match status" value="1"/>
</dbReference>
<keyword evidence="7" id="KW-0378">Hydrolase</keyword>
<dbReference type="Proteomes" id="UP000772434">
    <property type="component" value="Unassembled WGS sequence"/>
</dbReference>
<feature type="compositionally biased region" description="Polar residues" evidence="5">
    <location>
        <begin position="43"/>
        <end position="53"/>
    </location>
</feature>
<evidence type="ECO:0000256" key="2">
    <source>
        <dbReference type="ARBA" id="ARBA00023134"/>
    </source>
</evidence>
<dbReference type="PANTHER" id="PTHR45709:SF3">
    <property type="entry name" value="GUANINE NUCLEOTIDE-BINDING PROTEIN-LIKE 1"/>
    <property type="match status" value="1"/>
</dbReference>
<reference evidence="7" key="1">
    <citation type="submission" date="2020-11" db="EMBL/GenBank/DDBJ databases">
        <authorList>
            <consortium name="DOE Joint Genome Institute"/>
            <person name="Ahrendt S."/>
            <person name="Riley R."/>
            <person name="Andreopoulos W."/>
            <person name="Labutti K."/>
            <person name="Pangilinan J."/>
            <person name="Ruiz-Duenas F.J."/>
            <person name="Barrasa J.M."/>
            <person name="Sanchez-Garcia M."/>
            <person name="Camarero S."/>
            <person name="Miyauchi S."/>
            <person name="Serrano A."/>
            <person name="Linde D."/>
            <person name="Babiker R."/>
            <person name="Drula E."/>
            <person name="Ayuso-Fernandez I."/>
            <person name="Pacheco R."/>
            <person name="Padilla G."/>
            <person name="Ferreira P."/>
            <person name="Barriuso J."/>
            <person name="Kellner H."/>
            <person name="Castanera R."/>
            <person name="Alfaro M."/>
            <person name="Ramirez L."/>
            <person name="Pisabarro A.G."/>
            <person name="Kuo A."/>
            <person name="Tritt A."/>
            <person name="Lipzen A."/>
            <person name="He G."/>
            <person name="Yan M."/>
            <person name="Ng V."/>
            <person name="Cullen D."/>
            <person name="Martin F."/>
            <person name="Rosso M.-N."/>
            <person name="Henrissat B."/>
            <person name="Hibbett D."/>
            <person name="Martinez A.T."/>
            <person name="Grigoriev I.V."/>
        </authorList>
    </citation>
    <scope>NUCLEOTIDE SEQUENCE</scope>
    <source>
        <strain evidence="7">AH 40177</strain>
    </source>
</reference>
<protein>
    <recommendedName>
        <fullName evidence="4">Guanine nucleotide-binding protein-like 1</fullName>
    </recommendedName>
</protein>
<keyword evidence="1" id="KW-0547">Nucleotide-binding</keyword>
<evidence type="ECO:0000259" key="6">
    <source>
        <dbReference type="Pfam" id="PF01926"/>
    </source>
</evidence>
<sequence>MRRKRPTSSRQKKEELKIKRAVKRGDKSPPPPKHRDRRKLTRPPNTLAESSKRLQSSFVKPTQNYLDQTKMLASTVPLLRPIPPEAAIFTESYADRPNLDELTCPRRPKWRYDMSKKDVERNEEGLHKKWLEQTDTILEKWRLEVVEPEDDIDQESAEAYSIRSPSSFERNLEVWRQLWRVTEISQIILVLIDSRCPLLHYPPSLASFLSNRKVILVLTKTDITGPLRSNAWVDYLRGTIPGLRVVQVQSYSSKEQGFYHQGRVEYEARIPQTLREQLVDAIRELHTQLLEPPEKEKTNPERLRNWKPPVKRDINWGIAESVHAQQASANHEVDPEEPPFLTIGLVGQPNVGKSSLLNSLFGESRVRASKTPGKTKHYQTLFLTPEIRLVDCPGLVMPNYVPMEMQVLSGVLPISRVSAIPACVHYILQLLPLEEIFKLTHPNATEPPVADNRTWREGMKRAVDKSTFWTAMDVLVAFANKKGWVTAKAGRPDVSRAGNASKISFISELYLVYSNAHCVSLACSSRRSSPLGLLASWYSFIVS</sequence>
<keyword evidence="8" id="KW-1185">Reference proteome</keyword>
<evidence type="ECO:0000256" key="4">
    <source>
        <dbReference type="ARBA" id="ARBA00039902"/>
    </source>
</evidence>
<dbReference type="OrthoDB" id="61815at2759"/>
<organism evidence="7 8">
    <name type="scientific">Rhodocollybia butyracea</name>
    <dbReference type="NCBI Taxonomy" id="206335"/>
    <lineage>
        <taxon>Eukaryota</taxon>
        <taxon>Fungi</taxon>
        <taxon>Dikarya</taxon>
        <taxon>Basidiomycota</taxon>
        <taxon>Agaricomycotina</taxon>
        <taxon>Agaricomycetes</taxon>
        <taxon>Agaricomycetidae</taxon>
        <taxon>Agaricales</taxon>
        <taxon>Marasmiineae</taxon>
        <taxon>Omphalotaceae</taxon>
        <taxon>Rhodocollybia</taxon>
    </lineage>
</organism>
<feature type="compositionally biased region" description="Basic and acidic residues" evidence="5">
    <location>
        <begin position="11"/>
        <end position="27"/>
    </location>
</feature>